<keyword evidence="4 6" id="KW-0378">Hydrolase</keyword>
<dbReference type="GO" id="GO:0016787">
    <property type="term" value="F:hydrolase activity"/>
    <property type="evidence" value="ECO:0007669"/>
    <property type="project" value="UniProtKB-KW"/>
</dbReference>
<gene>
    <name evidence="7" type="primary">vsr</name>
    <name evidence="7" type="ORF">FX155_11125</name>
</gene>
<keyword evidence="5 6" id="KW-0234">DNA repair</keyword>
<proteinExistence type="inferred from homology"/>
<dbReference type="EMBL" id="VULN01000025">
    <property type="protein sequence ID" value="MSS83136.1"/>
    <property type="molecule type" value="Genomic_DNA"/>
</dbReference>
<dbReference type="GO" id="GO:0006298">
    <property type="term" value="P:mismatch repair"/>
    <property type="evidence" value="ECO:0007669"/>
    <property type="project" value="UniProtKB-UniRule"/>
</dbReference>
<protein>
    <recommendedName>
        <fullName evidence="6">Very short patch repair endonuclease</fullName>
        <ecNumber evidence="6">3.1.-.-</ecNumber>
    </recommendedName>
</protein>
<dbReference type="NCBIfam" id="TIGR00632">
    <property type="entry name" value="vsr"/>
    <property type="match status" value="1"/>
</dbReference>
<dbReference type="Proteomes" id="UP000441455">
    <property type="component" value="Unassembled WGS sequence"/>
</dbReference>
<evidence type="ECO:0000313" key="7">
    <source>
        <dbReference type="EMBL" id="MSS83136.1"/>
    </source>
</evidence>
<dbReference type="EC" id="3.1.-.-" evidence="6"/>
<evidence type="ECO:0000313" key="8">
    <source>
        <dbReference type="Proteomes" id="UP000441455"/>
    </source>
</evidence>
<evidence type="ECO:0000256" key="6">
    <source>
        <dbReference type="PIRNR" id="PIRNR018267"/>
    </source>
</evidence>
<accession>A0A6N7W4I4</accession>
<dbReference type="InterPro" id="IPR011335">
    <property type="entry name" value="Restrct_endonuc-II-like"/>
</dbReference>
<dbReference type="Gene3D" id="3.40.960.10">
    <property type="entry name" value="VSR Endonuclease"/>
    <property type="match status" value="1"/>
</dbReference>
<comment type="caution">
    <text evidence="7">The sequence shown here is derived from an EMBL/GenBank/DDBJ whole genome shotgun (WGS) entry which is preliminary data.</text>
</comment>
<sequence length="147" mass="17328">MDKISKEKRSENMSRIKSRDTSIEIKVRKYLFSQGFRYRKNVKSLPGKPDIVLPKYKTVIFINGCFWHRHPGCKYAATPSTHQAFWQKKFKANVQNDSKHHQQLEKSGWHVIVLWECEIKHNFLNLTANLVKELHSQLSINPDNSHL</sequence>
<keyword evidence="2 6" id="KW-0255">Endonuclease</keyword>
<evidence type="ECO:0000256" key="1">
    <source>
        <dbReference type="ARBA" id="ARBA00022722"/>
    </source>
</evidence>
<reference evidence="7 8" key="1">
    <citation type="submission" date="2019-08" db="EMBL/GenBank/DDBJ databases">
        <title>In-depth cultivation of the pig gut microbiome towards novel bacterial diversity and tailored functional studies.</title>
        <authorList>
            <person name="Wylensek D."/>
            <person name="Hitch T.C.A."/>
            <person name="Clavel T."/>
        </authorList>
    </citation>
    <scope>NUCLEOTIDE SEQUENCE [LARGE SCALE GENOMIC DNA]</scope>
    <source>
        <strain evidence="7 8">WCA-389-WT-5B</strain>
    </source>
</reference>
<name>A0A6N7W4I4_ACIFE</name>
<evidence type="ECO:0000256" key="3">
    <source>
        <dbReference type="ARBA" id="ARBA00022763"/>
    </source>
</evidence>
<dbReference type="CDD" id="cd00221">
    <property type="entry name" value="Vsr"/>
    <property type="match status" value="1"/>
</dbReference>
<dbReference type="OrthoDB" id="9801520at2"/>
<keyword evidence="1 6" id="KW-0540">Nuclease</keyword>
<dbReference type="Pfam" id="PF03852">
    <property type="entry name" value="Vsr"/>
    <property type="match status" value="1"/>
</dbReference>
<dbReference type="AlphaFoldDB" id="A0A6N7W4I4"/>
<evidence type="ECO:0000256" key="5">
    <source>
        <dbReference type="ARBA" id="ARBA00023204"/>
    </source>
</evidence>
<dbReference type="SUPFAM" id="SSF52980">
    <property type="entry name" value="Restriction endonuclease-like"/>
    <property type="match status" value="1"/>
</dbReference>
<dbReference type="RefSeq" id="WP_154488758.1">
    <property type="nucleotide sequence ID" value="NZ_VULN01000025.1"/>
</dbReference>
<organism evidence="7 8">
    <name type="scientific">Acidaminococcus fermentans</name>
    <dbReference type="NCBI Taxonomy" id="905"/>
    <lineage>
        <taxon>Bacteria</taxon>
        <taxon>Bacillati</taxon>
        <taxon>Bacillota</taxon>
        <taxon>Negativicutes</taxon>
        <taxon>Acidaminococcales</taxon>
        <taxon>Acidaminococcaceae</taxon>
        <taxon>Acidaminococcus</taxon>
    </lineage>
</organism>
<comment type="function">
    <text evidence="6">May nick specific sequences that contain T:G mispairs resulting from m5C-deamination.</text>
</comment>
<dbReference type="GO" id="GO:0004519">
    <property type="term" value="F:endonuclease activity"/>
    <property type="evidence" value="ECO:0007669"/>
    <property type="project" value="UniProtKB-KW"/>
</dbReference>
<dbReference type="InterPro" id="IPR004603">
    <property type="entry name" value="DNA_mismatch_endonuc_vsr"/>
</dbReference>
<keyword evidence="3 6" id="KW-0227">DNA damage</keyword>
<comment type="similarity">
    <text evidence="6">Belongs to the vsr family.</text>
</comment>
<evidence type="ECO:0000256" key="4">
    <source>
        <dbReference type="ARBA" id="ARBA00022801"/>
    </source>
</evidence>
<evidence type="ECO:0000256" key="2">
    <source>
        <dbReference type="ARBA" id="ARBA00022759"/>
    </source>
</evidence>
<dbReference type="PIRSF" id="PIRSF018267">
    <property type="entry name" value="VSR_endonuc"/>
    <property type="match status" value="1"/>
</dbReference>